<dbReference type="OrthoDB" id="4127862at2759"/>
<evidence type="ECO:0000313" key="2">
    <source>
        <dbReference type="EMBL" id="KAF2252502.1"/>
    </source>
</evidence>
<organism evidence="2 3">
    <name type="scientific">Trematosphaeria pertusa</name>
    <dbReference type="NCBI Taxonomy" id="390896"/>
    <lineage>
        <taxon>Eukaryota</taxon>
        <taxon>Fungi</taxon>
        <taxon>Dikarya</taxon>
        <taxon>Ascomycota</taxon>
        <taxon>Pezizomycotina</taxon>
        <taxon>Dothideomycetes</taxon>
        <taxon>Pleosporomycetidae</taxon>
        <taxon>Pleosporales</taxon>
        <taxon>Massarineae</taxon>
        <taxon>Trematosphaeriaceae</taxon>
        <taxon>Trematosphaeria</taxon>
    </lineage>
</organism>
<dbReference type="GeneID" id="54588717"/>
<gene>
    <name evidence="2" type="ORF">BU26DRAFT_602870</name>
</gene>
<sequence length="175" mass="21096">MGFLPSKDKFRALDFTNKKKLRALEEEKQQLQRELTLRANRQSQQANQAYINQQHEEARRKRERAQHNAKMRRLKEASPETLRSLRELIRTRYQLDVEIWNLRGVRRPDRCIAERKMEKADAVMEEILGMVAVWGDNADGLWDEDEWERVKEIRKRLMSEGKREWVGNPPWAERR</sequence>
<keyword evidence="3" id="KW-1185">Reference proteome</keyword>
<protein>
    <submittedName>
        <fullName evidence="2">Uncharacterized protein</fullName>
    </submittedName>
</protein>
<name>A0A6A6IRR6_9PLEO</name>
<proteinExistence type="predicted"/>
<feature type="compositionally biased region" description="Basic residues" evidence="1">
    <location>
        <begin position="61"/>
        <end position="73"/>
    </location>
</feature>
<dbReference type="AlphaFoldDB" id="A0A6A6IRR6"/>
<dbReference type="Proteomes" id="UP000800094">
    <property type="component" value="Unassembled WGS sequence"/>
</dbReference>
<feature type="region of interest" description="Disordered" evidence="1">
    <location>
        <begin position="52"/>
        <end position="77"/>
    </location>
</feature>
<dbReference type="RefSeq" id="XP_033687506.1">
    <property type="nucleotide sequence ID" value="XM_033835387.1"/>
</dbReference>
<evidence type="ECO:0000256" key="1">
    <source>
        <dbReference type="SAM" id="MobiDB-lite"/>
    </source>
</evidence>
<dbReference type="EMBL" id="ML987192">
    <property type="protein sequence ID" value="KAF2252502.1"/>
    <property type="molecule type" value="Genomic_DNA"/>
</dbReference>
<evidence type="ECO:0000313" key="3">
    <source>
        <dbReference type="Proteomes" id="UP000800094"/>
    </source>
</evidence>
<reference evidence="2" key="1">
    <citation type="journal article" date="2020" name="Stud. Mycol.">
        <title>101 Dothideomycetes genomes: a test case for predicting lifestyles and emergence of pathogens.</title>
        <authorList>
            <person name="Haridas S."/>
            <person name="Albert R."/>
            <person name="Binder M."/>
            <person name="Bloem J."/>
            <person name="Labutti K."/>
            <person name="Salamov A."/>
            <person name="Andreopoulos B."/>
            <person name="Baker S."/>
            <person name="Barry K."/>
            <person name="Bills G."/>
            <person name="Bluhm B."/>
            <person name="Cannon C."/>
            <person name="Castanera R."/>
            <person name="Culley D."/>
            <person name="Daum C."/>
            <person name="Ezra D."/>
            <person name="Gonzalez J."/>
            <person name="Henrissat B."/>
            <person name="Kuo A."/>
            <person name="Liang C."/>
            <person name="Lipzen A."/>
            <person name="Lutzoni F."/>
            <person name="Magnuson J."/>
            <person name="Mondo S."/>
            <person name="Nolan M."/>
            <person name="Ohm R."/>
            <person name="Pangilinan J."/>
            <person name="Park H.-J."/>
            <person name="Ramirez L."/>
            <person name="Alfaro M."/>
            <person name="Sun H."/>
            <person name="Tritt A."/>
            <person name="Yoshinaga Y."/>
            <person name="Zwiers L.-H."/>
            <person name="Turgeon B."/>
            <person name="Goodwin S."/>
            <person name="Spatafora J."/>
            <person name="Crous P."/>
            <person name="Grigoriev I."/>
        </authorList>
    </citation>
    <scope>NUCLEOTIDE SEQUENCE</scope>
    <source>
        <strain evidence="2">CBS 122368</strain>
    </source>
</reference>
<accession>A0A6A6IRR6</accession>